<organism evidence="2 3">
    <name type="scientific">Vespula squamosa</name>
    <name type="common">Southern yellow jacket</name>
    <name type="synonym">Wasp</name>
    <dbReference type="NCBI Taxonomy" id="30214"/>
    <lineage>
        <taxon>Eukaryota</taxon>
        <taxon>Metazoa</taxon>
        <taxon>Ecdysozoa</taxon>
        <taxon>Arthropoda</taxon>
        <taxon>Hexapoda</taxon>
        <taxon>Insecta</taxon>
        <taxon>Pterygota</taxon>
        <taxon>Neoptera</taxon>
        <taxon>Endopterygota</taxon>
        <taxon>Hymenoptera</taxon>
        <taxon>Apocrita</taxon>
        <taxon>Aculeata</taxon>
        <taxon>Vespoidea</taxon>
        <taxon>Vespidae</taxon>
        <taxon>Vespinae</taxon>
        <taxon>Vespula</taxon>
    </lineage>
</organism>
<comment type="caution">
    <text evidence="2">The sequence shown here is derived from an EMBL/GenBank/DDBJ whole genome shotgun (WGS) entry which is preliminary data.</text>
</comment>
<keyword evidence="2" id="KW-0176">Collagen</keyword>
<feature type="compositionally biased region" description="Low complexity" evidence="1">
    <location>
        <begin position="472"/>
        <end position="495"/>
    </location>
</feature>
<protein>
    <submittedName>
        <fullName evidence="2">Collagen alpha chain CG42342 isoform X11</fullName>
    </submittedName>
</protein>
<dbReference type="InterPro" id="IPR008160">
    <property type="entry name" value="Collagen"/>
</dbReference>
<feature type="compositionally biased region" description="Low complexity" evidence="1">
    <location>
        <begin position="865"/>
        <end position="888"/>
    </location>
</feature>
<dbReference type="PANTHER" id="PTHR37456">
    <property type="entry name" value="SI:CH211-266K2.1"/>
    <property type="match status" value="1"/>
</dbReference>
<feature type="region of interest" description="Disordered" evidence="1">
    <location>
        <begin position="1"/>
        <end position="25"/>
    </location>
</feature>
<dbReference type="EMBL" id="JAUDFV010000156">
    <property type="protein sequence ID" value="KAL2714745.1"/>
    <property type="molecule type" value="Genomic_DNA"/>
</dbReference>
<feature type="region of interest" description="Disordered" evidence="1">
    <location>
        <begin position="435"/>
        <end position="735"/>
    </location>
</feature>
<dbReference type="Pfam" id="PF01391">
    <property type="entry name" value="Collagen"/>
    <property type="match status" value="5"/>
</dbReference>
<dbReference type="PANTHER" id="PTHR37456:SF6">
    <property type="entry name" value="COLLAGEN ALPHA-1(XXIII) CHAIN-LIKE ISOFORM X2"/>
    <property type="match status" value="1"/>
</dbReference>
<dbReference type="InterPro" id="IPR050938">
    <property type="entry name" value="Collagen_Structural_Proteins"/>
</dbReference>
<feature type="compositionally biased region" description="Pro residues" evidence="1">
    <location>
        <begin position="524"/>
        <end position="533"/>
    </location>
</feature>
<accession>A0ABD2A4N4</accession>
<evidence type="ECO:0000256" key="1">
    <source>
        <dbReference type="SAM" id="MobiDB-lite"/>
    </source>
</evidence>
<gene>
    <name evidence="2" type="ORF">V1478_015930</name>
</gene>
<feature type="region of interest" description="Disordered" evidence="1">
    <location>
        <begin position="797"/>
        <end position="932"/>
    </location>
</feature>
<feature type="compositionally biased region" description="Basic and acidic residues" evidence="1">
    <location>
        <begin position="582"/>
        <end position="594"/>
    </location>
</feature>
<feature type="compositionally biased region" description="Pro residues" evidence="1">
    <location>
        <begin position="441"/>
        <end position="451"/>
    </location>
</feature>
<feature type="compositionally biased region" description="Basic and acidic residues" evidence="1">
    <location>
        <begin position="390"/>
        <end position="403"/>
    </location>
</feature>
<reference evidence="2 3" key="1">
    <citation type="journal article" date="2024" name="Ann. Entomol. Soc. Am.">
        <title>Genomic analyses of the southern and eastern yellowjacket wasps (Hymenoptera: Vespidae) reveal evolutionary signatures of social life.</title>
        <authorList>
            <person name="Catto M.A."/>
            <person name="Caine P.B."/>
            <person name="Orr S.E."/>
            <person name="Hunt B.G."/>
            <person name="Goodisman M.A.D."/>
        </authorList>
    </citation>
    <scope>NUCLEOTIDE SEQUENCE [LARGE SCALE GENOMIC DNA]</scope>
    <source>
        <strain evidence="2">233</strain>
        <tissue evidence="2">Head and thorax</tissue>
    </source>
</reference>
<feature type="compositionally biased region" description="Pro residues" evidence="1">
    <location>
        <begin position="650"/>
        <end position="662"/>
    </location>
</feature>
<evidence type="ECO:0000313" key="3">
    <source>
        <dbReference type="Proteomes" id="UP001607302"/>
    </source>
</evidence>
<feature type="compositionally biased region" description="Acidic residues" evidence="1">
    <location>
        <begin position="271"/>
        <end position="282"/>
    </location>
</feature>
<dbReference type="Proteomes" id="UP001607302">
    <property type="component" value="Unassembled WGS sequence"/>
</dbReference>
<feature type="compositionally biased region" description="Low complexity" evidence="1">
    <location>
        <begin position="540"/>
        <end position="551"/>
    </location>
</feature>
<feature type="region of interest" description="Disordered" evidence="1">
    <location>
        <begin position="217"/>
        <end position="295"/>
    </location>
</feature>
<proteinExistence type="predicted"/>
<feature type="compositionally biased region" description="Basic and acidic residues" evidence="1">
    <location>
        <begin position="710"/>
        <end position="728"/>
    </location>
</feature>
<keyword evidence="3" id="KW-1185">Reference proteome</keyword>
<dbReference type="GO" id="GO:0005581">
    <property type="term" value="C:collagen trimer"/>
    <property type="evidence" value="ECO:0007669"/>
    <property type="project" value="UniProtKB-KW"/>
</dbReference>
<feature type="compositionally biased region" description="Basic and acidic residues" evidence="1">
    <location>
        <begin position="1"/>
        <end position="24"/>
    </location>
</feature>
<dbReference type="AlphaFoldDB" id="A0ABD2A4N4"/>
<evidence type="ECO:0000313" key="2">
    <source>
        <dbReference type="EMBL" id="KAL2714745.1"/>
    </source>
</evidence>
<name>A0ABD2A4N4_VESSQ</name>
<sequence>MPTPLIEREGERELGPHASGERIKAPATQIPEVKSAAAASQQDQQHDHGIVTVEIDYALPSRIPGGLVRPHWYSSCGRQSNKILEITLTKRTSWRARSSTSPGTSWLVFERVDEPLLSVKSSMAPCRTIIVIDVIGIWSFFDRFQGKGQEEVSARESCGDECPIGRMHRHGSTDYVSQSWQTTGAGIGEAARSGPRPRHVRSPPTCLPVLLLLLPPNSSTINSPPGEPGPPGKKGKKGKKGEPGEPGPPVSALDPKRSTTPATRKAPTLDREEEEEEEEEKEEKEGRRAGRRAFSSPFAPPFLPLFRINQEIPVILAGCGRDAGQERFSGTMEAFLCCVAHTTITSNSNILNVAVTTPVIIVSINNPTCANIINEEALLENIGPIGLDGPKGDAGRPGEKGQKGELGSPGFDVFSAVKGLQEQGHNISTQTIIQLKGEPGEPGPPGPPGPPGSEGLPGHEGRQGIPGEVGSPGEKGAPGPIGPIGPSGIPGLSGPKGDKGDKGDRGLTTSMNGEPFPTGILEGPPGPPGPPGPQGEKGELGPTGPPGLTGEKGARGKQGKRGFKGESGITLARGPPGPLGPKGERGYRGEKGAKGDQGSPGPKGEQGAHGPPGFNGTDGEAGIQGPPGLPGLSGPKGEKGEYGDIGPPGLMGPPGLPGPPGYPGMKGDKGEKGESGDGTFEVNAGEVIMGPPGPPGPAGTPGLQGPPGIKGDRGHDGAKGDPGEKGAKGDPGPMGLPVRIFSQDYVPSLGPHGTERRIRKARRFRETWRHGKNADVSLLTSSLIGLAGESLIGNGESLATGPSGLDGMKGAQGEPGTKGERGDPGLPGTDGIPGTEGPKGEKGAKGDCGPPGKRGRKGDKGNKGDQGVPGLDAPCPLGPDGLPLPGCGWRPPQDTTSTSTPVIEGPEPAETDYEPEEEYEEYPDHNGNLAEP</sequence>
<feature type="compositionally biased region" description="Basic and acidic residues" evidence="1">
    <location>
        <begin position="666"/>
        <end position="675"/>
    </location>
</feature>
<feature type="compositionally biased region" description="Acidic residues" evidence="1">
    <location>
        <begin position="907"/>
        <end position="921"/>
    </location>
</feature>
<feature type="region of interest" description="Disordered" evidence="1">
    <location>
        <begin position="389"/>
        <end position="412"/>
    </location>
</feature>
<feature type="compositionally biased region" description="Basic and acidic residues" evidence="1">
    <location>
        <begin position="496"/>
        <end position="505"/>
    </location>
</feature>